<dbReference type="AlphaFoldDB" id="A0A842IYN6"/>
<keyword evidence="5" id="KW-1185">Reference proteome</keyword>
<evidence type="ECO:0000256" key="1">
    <source>
        <dbReference type="ARBA" id="ARBA00022729"/>
    </source>
</evidence>
<feature type="chain" id="PRO_5032966651" evidence="2">
    <location>
        <begin position="21"/>
        <end position="180"/>
    </location>
</feature>
<accession>A0A842IYN6</accession>
<dbReference type="InterPro" id="IPR027385">
    <property type="entry name" value="Beta-barrel_OMP"/>
</dbReference>
<gene>
    <name evidence="4" type="ORF">H7F21_17040</name>
</gene>
<name>A0A842IYN6_9FLAO</name>
<dbReference type="Proteomes" id="UP000533900">
    <property type="component" value="Unassembled WGS sequence"/>
</dbReference>
<sequence length="180" mass="20594">MKQFILITTFTVFSISNLFAQDFTDVKTKAFNFGARLGTSIYTIKAPNDSRSWNGLYAGVFIEKRLSNKWGIQLESNYIGSSILQFPLLLKYKITDKFEIYGGGTLDVSFEQKNSAEVFRNKRFGASLILGAQYNINSHWFIEGRYIHGLTSQFPIFQGFDSQSIYGKKRSFNFGIGYKF</sequence>
<keyword evidence="1 2" id="KW-0732">Signal</keyword>
<evidence type="ECO:0000313" key="4">
    <source>
        <dbReference type="EMBL" id="MBC2846816.1"/>
    </source>
</evidence>
<dbReference type="EMBL" id="JACLCP010000007">
    <property type="protein sequence ID" value="MBC2846816.1"/>
    <property type="molecule type" value="Genomic_DNA"/>
</dbReference>
<protein>
    <submittedName>
        <fullName evidence="4">PorT family protein</fullName>
    </submittedName>
</protein>
<organism evidence="4 5">
    <name type="scientific">Winogradskyella flava</name>
    <dbReference type="NCBI Taxonomy" id="1884876"/>
    <lineage>
        <taxon>Bacteria</taxon>
        <taxon>Pseudomonadati</taxon>
        <taxon>Bacteroidota</taxon>
        <taxon>Flavobacteriia</taxon>
        <taxon>Flavobacteriales</taxon>
        <taxon>Flavobacteriaceae</taxon>
        <taxon>Winogradskyella</taxon>
    </lineage>
</organism>
<evidence type="ECO:0000259" key="3">
    <source>
        <dbReference type="Pfam" id="PF13505"/>
    </source>
</evidence>
<dbReference type="Gene3D" id="2.40.160.20">
    <property type="match status" value="1"/>
</dbReference>
<feature type="signal peptide" evidence="2">
    <location>
        <begin position="1"/>
        <end position="20"/>
    </location>
</feature>
<dbReference type="Pfam" id="PF13505">
    <property type="entry name" value="OMP_b-brl"/>
    <property type="match status" value="1"/>
</dbReference>
<dbReference type="InterPro" id="IPR011250">
    <property type="entry name" value="OMP/PagP_B-barrel"/>
</dbReference>
<proteinExistence type="predicted"/>
<evidence type="ECO:0000256" key="2">
    <source>
        <dbReference type="SAM" id="SignalP"/>
    </source>
</evidence>
<dbReference type="GO" id="GO:0044384">
    <property type="term" value="C:host outer membrane"/>
    <property type="evidence" value="ECO:0007669"/>
    <property type="project" value="InterPro"/>
</dbReference>
<dbReference type="PROSITE" id="PS00695">
    <property type="entry name" value="ENT_VIR_OMP_2"/>
    <property type="match status" value="1"/>
</dbReference>
<reference evidence="4" key="1">
    <citation type="submission" date="2020-08" db="EMBL/GenBank/DDBJ databases">
        <title>Winogradskyella ouciana sp. nov., isolated from the hadal seawater of the Mariana Trench.</title>
        <authorList>
            <person name="He X."/>
        </authorList>
    </citation>
    <scope>NUCLEOTIDE SEQUENCE [LARGE SCALE GENOMIC DNA]</scope>
    <source>
        <strain evidence="4">KCTC 52348</strain>
    </source>
</reference>
<comment type="caution">
    <text evidence="4">The sequence shown here is derived from an EMBL/GenBank/DDBJ whole genome shotgun (WGS) entry which is preliminary data.</text>
</comment>
<dbReference type="InterPro" id="IPR000758">
    <property type="entry name" value="Enterovir_OMP"/>
</dbReference>
<dbReference type="SUPFAM" id="SSF56925">
    <property type="entry name" value="OMPA-like"/>
    <property type="match status" value="1"/>
</dbReference>
<feature type="domain" description="Outer membrane protein beta-barrel" evidence="3">
    <location>
        <begin position="22"/>
        <end position="180"/>
    </location>
</feature>
<evidence type="ECO:0000313" key="5">
    <source>
        <dbReference type="Proteomes" id="UP000533900"/>
    </source>
</evidence>
<dbReference type="RefSeq" id="WP_185790523.1">
    <property type="nucleotide sequence ID" value="NZ_JACLCP010000007.1"/>
</dbReference>